<dbReference type="InterPro" id="IPR000086">
    <property type="entry name" value="NUDIX_hydrolase_dom"/>
</dbReference>
<dbReference type="CDD" id="cd03426">
    <property type="entry name" value="NUDIX_CoAse_Nudt7"/>
    <property type="match status" value="1"/>
</dbReference>
<keyword evidence="3" id="KW-0479">Metal-binding</keyword>
<evidence type="ECO:0000256" key="3">
    <source>
        <dbReference type="ARBA" id="ARBA00022723"/>
    </source>
</evidence>
<keyword evidence="6" id="KW-0464">Manganese</keyword>
<dbReference type="InterPro" id="IPR020084">
    <property type="entry name" value="NUDIX_hydrolase_CS"/>
</dbReference>
<dbReference type="GO" id="GO:0046872">
    <property type="term" value="F:metal ion binding"/>
    <property type="evidence" value="ECO:0007669"/>
    <property type="project" value="UniProtKB-KW"/>
</dbReference>
<organism evidence="8 9">
    <name type="scientific">Blastopirellula marina</name>
    <dbReference type="NCBI Taxonomy" id="124"/>
    <lineage>
        <taxon>Bacteria</taxon>
        <taxon>Pseudomonadati</taxon>
        <taxon>Planctomycetota</taxon>
        <taxon>Planctomycetia</taxon>
        <taxon>Pirellulales</taxon>
        <taxon>Pirellulaceae</taxon>
        <taxon>Blastopirellula</taxon>
    </lineage>
</organism>
<keyword evidence="4" id="KW-0378">Hydrolase</keyword>
<feature type="domain" description="Nudix hydrolase" evidence="7">
    <location>
        <begin position="89"/>
        <end position="222"/>
    </location>
</feature>
<comment type="cofactor">
    <cofactor evidence="2">
        <name>Mg(2+)</name>
        <dbReference type="ChEBI" id="CHEBI:18420"/>
    </cofactor>
</comment>
<dbReference type="PROSITE" id="PS00893">
    <property type="entry name" value="NUDIX_BOX"/>
    <property type="match status" value="1"/>
</dbReference>
<comment type="cofactor">
    <cofactor evidence="1">
        <name>Mn(2+)</name>
        <dbReference type="ChEBI" id="CHEBI:29035"/>
    </cofactor>
</comment>
<dbReference type="Gene3D" id="3.90.79.10">
    <property type="entry name" value="Nucleoside Triphosphate Pyrophosphohydrolase"/>
    <property type="match status" value="1"/>
</dbReference>
<dbReference type="Proteomes" id="UP000237819">
    <property type="component" value="Unassembled WGS sequence"/>
</dbReference>
<evidence type="ECO:0000313" key="9">
    <source>
        <dbReference type="Proteomes" id="UP000237819"/>
    </source>
</evidence>
<evidence type="ECO:0000259" key="7">
    <source>
        <dbReference type="PROSITE" id="PS51462"/>
    </source>
</evidence>
<evidence type="ECO:0000256" key="5">
    <source>
        <dbReference type="ARBA" id="ARBA00022842"/>
    </source>
</evidence>
<dbReference type="PANTHER" id="PTHR12992:SF11">
    <property type="entry name" value="MITOCHONDRIAL COENZYME A DIPHOSPHATASE NUDT8"/>
    <property type="match status" value="1"/>
</dbReference>
<evidence type="ECO:0000256" key="4">
    <source>
        <dbReference type="ARBA" id="ARBA00022801"/>
    </source>
</evidence>
<proteinExistence type="predicted"/>
<dbReference type="EMBL" id="PUHZ01000025">
    <property type="protein sequence ID" value="PQO42165.1"/>
    <property type="molecule type" value="Genomic_DNA"/>
</dbReference>
<dbReference type="InterPro" id="IPR015797">
    <property type="entry name" value="NUDIX_hydrolase-like_dom_sf"/>
</dbReference>
<dbReference type="Pfam" id="PF00293">
    <property type="entry name" value="NUDIX"/>
    <property type="match status" value="1"/>
</dbReference>
<dbReference type="PANTHER" id="PTHR12992">
    <property type="entry name" value="NUDIX HYDROLASE"/>
    <property type="match status" value="1"/>
</dbReference>
<evidence type="ECO:0000313" key="8">
    <source>
        <dbReference type="EMBL" id="PQO42165.1"/>
    </source>
</evidence>
<evidence type="ECO:0000256" key="1">
    <source>
        <dbReference type="ARBA" id="ARBA00001936"/>
    </source>
</evidence>
<dbReference type="InterPro" id="IPR045121">
    <property type="entry name" value="CoAse"/>
</dbReference>
<reference evidence="8 9" key="1">
    <citation type="submission" date="2018-02" db="EMBL/GenBank/DDBJ databases">
        <title>Comparative genomes isolates from brazilian mangrove.</title>
        <authorList>
            <person name="Araujo J.E."/>
            <person name="Taketani R.G."/>
            <person name="Silva M.C.P."/>
            <person name="Loureco M.V."/>
            <person name="Andreote F.D."/>
        </authorList>
    </citation>
    <scope>NUCLEOTIDE SEQUENCE [LARGE SCALE GENOMIC DNA]</scope>
    <source>
        <strain evidence="8 9">Nap-Phe MGV</strain>
    </source>
</reference>
<name>A0A2S8GCG9_9BACT</name>
<accession>A0A2S8GCG9</accession>
<sequence length="254" mass="28130">MACGMWWSIKSWHGATGCRSNGVFHASTPSVPKSLRATKFMKSLPKAEGTWKARLRETLGLSQTHFPHLRHSSPNLSYGRHQGPAYPRARQAANLVLLYRNEADEWTIPLMVRAETFGVHAGEIAIPGGRCQPGETAREAALREFHEETGHLVASDSVVGELPPTNVWASNHIVRTFVALESSLPVWSPDPTEVAALLYLPVSQLMDPRNFGMHQVTRRRVRFSAPHLSVDGQRVWGATLRMLVELGQALTSAE</sequence>
<dbReference type="AlphaFoldDB" id="A0A2S8GCG9"/>
<protein>
    <recommendedName>
        <fullName evidence="7">Nudix hydrolase domain-containing protein</fullName>
    </recommendedName>
</protein>
<gene>
    <name evidence="8" type="ORF">C5Y93_27860</name>
</gene>
<dbReference type="GO" id="GO:0010945">
    <property type="term" value="F:coenzyme A diphosphatase activity"/>
    <property type="evidence" value="ECO:0007669"/>
    <property type="project" value="InterPro"/>
</dbReference>
<dbReference type="SUPFAM" id="SSF55811">
    <property type="entry name" value="Nudix"/>
    <property type="match status" value="1"/>
</dbReference>
<dbReference type="PROSITE" id="PS51462">
    <property type="entry name" value="NUDIX"/>
    <property type="match status" value="1"/>
</dbReference>
<keyword evidence="5" id="KW-0460">Magnesium</keyword>
<comment type="caution">
    <text evidence="8">The sequence shown here is derived from an EMBL/GenBank/DDBJ whole genome shotgun (WGS) entry which is preliminary data.</text>
</comment>
<evidence type="ECO:0000256" key="6">
    <source>
        <dbReference type="ARBA" id="ARBA00023211"/>
    </source>
</evidence>
<evidence type="ECO:0000256" key="2">
    <source>
        <dbReference type="ARBA" id="ARBA00001946"/>
    </source>
</evidence>